<dbReference type="HOGENOM" id="CLU_180216_0_0_1"/>
<dbReference type="Proteomes" id="UP000002872">
    <property type="component" value="Unassembled WGS sequence"/>
</dbReference>
<protein>
    <submittedName>
        <fullName evidence="1">Uncharacterized protein</fullName>
    </submittedName>
</protein>
<dbReference type="AlphaFoldDB" id="I3EK40"/>
<reference evidence="1" key="1">
    <citation type="submission" date="2011-01" db="EMBL/GenBank/DDBJ databases">
        <title>The Genome Sequence of Nematocida parisii strain ERTm3.</title>
        <authorList>
            <consortium name="The Broad Institute Genome Sequencing Platform"/>
            <consortium name="The Broad Institute Genome Sequencing Center for Infectious Disease"/>
            <person name="Cuomo C."/>
            <person name="Troemel E."/>
            <person name="Young S.K."/>
            <person name="Zeng Q."/>
            <person name="Gargeya S."/>
            <person name="Fitzgerald M."/>
            <person name="Haas B."/>
            <person name="Abouelleil A."/>
            <person name="Alvarado L."/>
            <person name="Arachchi H.M."/>
            <person name="Berlin A."/>
            <person name="Chapman S.B."/>
            <person name="Gearin G."/>
            <person name="Goldberg J."/>
            <person name="Griggs A."/>
            <person name="Gujja S."/>
            <person name="Hansen M."/>
            <person name="Heiman D."/>
            <person name="Howarth C."/>
            <person name="Larimer J."/>
            <person name="Lui A."/>
            <person name="MacDonald P.J.P."/>
            <person name="McCowen C."/>
            <person name="Montmayeur A."/>
            <person name="Murphy C."/>
            <person name="Neiman D."/>
            <person name="Pearson M."/>
            <person name="Priest M."/>
            <person name="Roberts A."/>
            <person name="Saif S."/>
            <person name="Shea T."/>
            <person name="Sisk P."/>
            <person name="Stolte C."/>
            <person name="Sykes S."/>
            <person name="Wortman J."/>
            <person name="Nusbaum C."/>
            <person name="Birren B."/>
        </authorList>
    </citation>
    <scope>NUCLEOTIDE SEQUENCE</scope>
    <source>
        <strain evidence="1">ERTm3</strain>
    </source>
</reference>
<name>I3EK40_NEMP3</name>
<keyword evidence="2" id="KW-1185">Reference proteome</keyword>
<sequence length="101" mass="11594">MHQGTPEDLFNKETITIENVKIETFTHNNGIIIIPNTESNCKAVNLITTKSIQSIYTILEEREEDPAITTYTKYLYLLKRRTAASRYKKGSADGMRMNKSH</sequence>
<accession>I3EK40</accession>
<organism evidence="1 2">
    <name type="scientific">Nematocida parisii (strain ERTm3)</name>
    <name type="common">Nematode killer fungus</name>
    <dbReference type="NCBI Taxonomy" id="935791"/>
    <lineage>
        <taxon>Eukaryota</taxon>
        <taxon>Fungi</taxon>
        <taxon>Fungi incertae sedis</taxon>
        <taxon>Microsporidia</taxon>
        <taxon>Nematocida</taxon>
    </lineage>
</organism>
<evidence type="ECO:0000313" key="1">
    <source>
        <dbReference type="EMBL" id="EIJ89587.1"/>
    </source>
</evidence>
<dbReference type="OrthoDB" id="2187540at2759"/>
<dbReference type="VEuPathDB" id="MicrosporidiaDB:NEQG_00357"/>
<gene>
    <name evidence="1" type="ORF">NEQG_00357</name>
</gene>
<proteinExistence type="predicted"/>
<dbReference type="EMBL" id="GL870876">
    <property type="protein sequence ID" value="EIJ89587.1"/>
    <property type="molecule type" value="Genomic_DNA"/>
</dbReference>
<dbReference type="InParanoid" id="I3EK40"/>
<evidence type="ECO:0000313" key="2">
    <source>
        <dbReference type="Proteomes" id="UP000002872"/>
    </source>
</evidence>
<dbReference type="OMA" id="FNKETIT"/>